<dbReference type="InterPro" id="IPR003599">
    <property type="entry name" value="Ig_sub"/>
</dbReference>
<dbReference type="Pfam" id="PF07679">
    <property type="entry name" value="I-set"/>
    <property type="match status" value="1"/>
</dbReference>
<keyword evidence="2" id="KW-0732">Signal</keyword>
<feature type="domain" description="Ig-like" evidence="3">
    <location>
        <begin position="55"/>
        <end position="134"/>
    </location>
</feature>
<dbReference type="InterPro" id="IPR042836">
    <property type="entry name" value="SIG15"/>
</dbReference>
<reference evidence="4" key="1">
    <citation type="submission" date="2025-08" db="UniProtKB">
        <authorList>
            <consortium name="Ensembl"/>
        </authorList>
    </citation>
    <scope>IDENTIFICATION</scope>
</reference>
<dbReference type="InterPro" id="IPR036179">
    <property type="entry name" value="Ig-like_dom_sf"/>
</dbReference>
<dbReference type="Ensembl" id="ENSEBUT00000009417.1">
    <property type="protein sequence ID" value="ENSEBUP00000008903.1"/>
    <property type="gene ID" value="ENSEBUG00000005755.1"/>
</dbReference>
<dbReference type="SUPFAM" id="SSF48726">
    <property type="entry name" value="Immunoglobulin"/>
    <property type="match status" value="2"/>
</dbReference>
<reference evidence="4" key="2">
    <citation type="submission" date="2025-09" db="UniProtKB">
        <authorList>
            <consortium name="Ensembl"/>
        </authorList>
    </citation>
    <scope>IDENTIFICATION</scope>
</reference>
<name>A0A8C4Q2G2_EPTBU</name>
<organism evidence="4 5">
    <name type="scientific">Eptatretus burgeri</name>
    <name type="common">Inshore hagfish</name>
    <dbReference type="NCBI Taxonomy" id="7764"/>
    <lineage>
        <taxon>Eukaryota</taxon>
        <taxon>Metazoa</taxon>
        <taxon>Chordata</taxon>
        <taxon>Craniata</taxon>
        <taxon>Vertebrata</taxon>
        <taxon>Cyclostomata</taxon>
        <taxon>Myxini</taxon>
        <taxon>Myxiniformes</taxon>
        <taxon>Myxinidae</taxon>
        <taxon>Eptatretinae</taxon>
        <taxon>Eptatretus</taxon>
    </lineage>
</organism>
<dbReference type="InterPro" id="IPR007110">
    <property type="entry name" value="Ig-like_dom"/>
</dbReference>
<dbReference type="GO" id="GO:0045124">
    <property type="term" value="P:regulation of bone resorption"/>
    <property type="evidence" value="ECO:0007669"/>
    <property type="project" value="TreeGrafter"/>
</dbReference>
<dbReference type="InterPro" id="IPR013098">
    <property type="entry name" value="Ig_I-set"/>
</dbReference>
<dbReference type="CDD" id="cd00096">
    <property type="entry name" value="Ig"/>
    <property type="match status" value="1"/>
</dbReference>
<dbReference type="AlphaFoldDB" id="A0A8C4Q2G2"/>
<dbReference type="GeneTree" id="ENSGT00930000152707"/>
<evidence type="ECO:0000313" key="4">
    <source>
        <dbReference type="Ensembl" id="ENSEBUP00000008903.1"/>
    </source>
</evidence>
<proteinExistence type="predicted"/>
<dbReference type="SMART" id="SM00409">
    <property type="entry name" value="IG"/>
    <property type="match status" value="1"/>
</dbReference>
<evidence type="ECO:0000256" key="1">
    <source>
        <dbReference type="SAM" id="Phobius"/>
    </source>
</evidence>
<accession>A0A8C4Q2G2</accession>
<dbReference type="Proteomes" id="UP000694388">
    <property type="component" value="Unplaced"/>
</dbReference>
<keyword evidence="1" id="KW-0472">Membrane</keyword>
<dbReference type="GO" id="GO:0032956">
    <property type="term" value="P:regulation of actin cytoskeleton organization"/>
    <property type="evidence" value="ECO:0007669"/>
    <property type="project" value="TreeGrafter"/>
</dbReference>
<dbReference type="Pfam" id="PF07686">
    <property type="entry name" value="V-set"/>
    <property type="match status" value="1"/>
</dbReference>
<dbReference type="GO" id="GO:0005886">
    <property type="term" value="C:plasma membrane"/>
    <property type="evidence" value="ECO:0007669"/>
    <property type="project" value="TreeGrafter"/>
</dbReference>
<dbReference type="PANTHER" id="PTHR46942:SF1">
    <property type="entry name" value="SIALIC ACID-BINDING IG-LIKE LECTIN 15"/>
    <property type="match status" value="1"/>
</dbReference>
<sequence>MKVFLSIFSFNAAIQPLLTLRLSSTEYQAQEANNCAILGAKTLCVQSEVIGLWREAVNLTCQFNNLLNYNMRNLSVVWFRSYGESHTVVVYNSTTEYIHEEFRGRLNSQGDPSQGDGSLTVSELKMEDEGTYICVFEFFESSWLHWWRSLETAKFMIFEGNPTQLRVDVRPKILRVWKEFMKSSNSWRLFCKVEAKPEPNITWWNPKGLLVHLSEIPVSSNEQNELHKIIGSYNLTEEEPAGNYSCLVENQHGVAQEHVMFKGSVNHVPGILMAVVGWSIVLSLALIFALVLGFCIYRKKLEDIPLFTIIMCYTQPSTPESLALMGFGQASLISNARYPYHISVHLVSGGRFSTKVLIQLHYLSPPPLLSIAELST</sequence>
<feature type="transmembrane region" description="Helical" evidence="1">
    <location>
        <begin position="271"/>
        <end position="297"/>
    </location>
</feature>
<evidence type="ECO:0000259" key="3">
    <source>
        <dbReference type="PROSITE" id="PS50835"/>
    </source>
</evidence>
<evidence type="ECO:0000313" key="5">
    <source>
        <dbReference type="Proteomes" id="UP000694388"/>
    </source>
</evidence>
<dbReference type="SMART" id="SM00406">
    <property type="entry name" value="IGv"/>
    <property type="match status" value="1"/>
</dbReference>
<dbReference type="GO" id="GO:2001204">
    <property type="term" value="P:regulation of osteoclast development"/>
    <property type="evidence" value="ECO:0007669"/>
    <property type="project" value="TreeGrafter"/>
</dbReference>
<keyword evidence="1" id="KW-1133">Transmembrane helix</keyword>
<feature type="domain" description="Ig-like" evidence="3">
    <location>
        <begin position="171"/>
        <end position="262"/>
    </location>
</feature>
<keyword evidence="5" id="KW-1185">Reference proteome</keyword>
<dbReference type="Gene3D" id="2.60.40.10">
    <property type="entry name" value="Immunoglobulins"/>
    <property type="match status" value="2"/>
</dbReference>
<feature type="chain" id="PRO_5034108837" description="Ig-like domain-containing protein" evidence="2">
    <location>
        <begin position="20"/>
        <end position="376"/>
    </location>
</feature>
<evidence type="ECO:0000256" key="2">
    <source>
        <dbReference type="SAM" id="SignalP"/>
    </source>
</evidence>
<dbReference type="PROSITE" id="PS50835">
    <property type="entry name" value="IG_LIKE"/>
    <property type="match status" value="2"/>
</dbReference>
<dbReference type="InterPro" id="IPR013106">
    <property type="entry name" value="Ig_V-set"/>
</dbReference>
<keyword evidence="1" id="KW-0812">Transmembrane</keyword>
<feature type="signal peptide" evidence="2">
    <location>
        <begin position="1"/>
        <end position="19"/>
    </location>
</feature>
<dbReference type="PANTHER" id="PTHR46942">
    <property type="entry name" value="SIALIC ACID-BINDING IG-LIKE LECTIN 15"/>
    <property type="match status" value="1"/>
</dbReference>
<dbReference type="InterPro" id="IPR013783">
    <property type="entry name" value="Ig-like_fold"/>
</dbReference>
<protein>
    <recommendedName>
        <fullName evidence="3">Ig-like domain-containing protein</fullName>
    </recommendedName>
</protein>